<dbReference type="AlphaFoldDB" id="X8CQV2"/>
<feature type="compositionally biased region" description="Basic residues" evidence="1">
    <location>
        <begin position="1"/>
        <end position="11"/>
    </location>
</feature>
<feature type="compositionally biased region" description="Basic and acidic residues" evidence="1">
    <location>
        <begin position="40"/>
        <end position="49"/>
    </location>
</feature>
<accession>X8CQV2</accession>
<reference evidence="2 3" key="1">
    <citation type="submission" date="2013-12" db="EMBL/GenBank/DDBJ databases">
        <authorList>
            <person name="Zelazny A."/>
            <person name="Olivier K."/>
            <person name="Holland S."/>
            <person name="Lenaerts A."/>
            <person name="Ordway D."/>
            <person name="DeGroote M.A."/>
            <person name="Parker T."/>
            <person name="Sizemore C."/>
            <person name="Tallon L.J."/>
            <person name="Sadzewicz L.K."/>
            <person name="Sengamalay N."/>
            <person name="Fraser C.M."/>
            <person name="Hine E."/>
            <person name="Shefchek K.A."/>
            <person name="Das S.P."/>
            <person name="Tettelin H."/>
        </authorList>
    </citation>
    <scope>NUCLEOTIDE SEQUENCE [LARGE SCALE GENOMIC DNA]</scope>
    <source>
        <strain evidence="2 3">1956</strain>
    </source>
</reference>
<organism evidence="2 3">
    <name type="scientific">Mycobacterium intracellulare 1956</name>
    <dbReference type="NCBI Taxonomy" id="1299331"/>
    <lineage>
        <taxon>Bacteria</taxon>
        <taxon>Bacillati</taxon>
        <taxon>Actinomycetota</taxon>
        <taxon>Actinomycetes</taxon>
        <taxon>Mycobacteriales</taxon>
        <taxon>Mycobacteriaceae</taxon>
        <taxon>Mycobacterium</taxon>
        <taxon>Mycobacterium avium complex (MAC)</taxon>
    </lineage>
</organism>
<feature type="region of interest" description="Disordered" evidence="1">
    <location>
        <begin position="1"/>
        <end position="55"/>
    </location>
</feature>
<evidence type="ECO:0000313" key="3">
    <source>
        <dbReference type="Proteomes" id="UP000020825"/>
    </source>
</evidence>
<evidence type="ECO:0000256" key="1">
    <source>
        <dbReference type="SAM" id="MobiDB-lite"/>
    </source>
</evidence>
<dbReference type="PATRIC" id="fig|1299331.3.peg.928"/>
<sequence>MVTQVGRHRGPPRATPEAILRSSPAMWSDASSTSPRRSRHVAETAERSCRKLSFG</sequence>
<dbReference type="Proteomes" id="UP000020825">
    <property type="component" value="Unassembled WGS sequence"/>
</dbReference>
<name>X8CQV2_MYCIT</name>
<evidence type="ECO:0000313" key="2">
    <source>
        <dbReference type="EMBL" id="EUA57823.1"/>
    </source>
</evidence>
<comment type="caution">
    <text evidence="2">The sequence shown here is derived from an EMBL/GenBank/DDBJ whole genome shotgun (WGS) entry which is preliminary data.</text>
</comment>
<protein>
    <submittedName>
        <fullName evidence="2">Uncharacterized protein</fullName>
    </submittedName>
</protein>
<proteinExistence type="predicted"/>
<gene>
    <name evidence="2" type="ORF">I550_0955</name>
</gene>
<dbReference type="EMBL" id="JAOG01000001">
    <property type="protein sequence ID" value="EUA57823.1"/>
    <property type="molecule type" value="Genomic_DNA"/>
</dbReference>